<gene>
    <name evidence="7" type="ORF">GB996_04385</name>
</gene>
<dbReference type="InterPro" id="IPR006260">
    <property type="entry name" value="TonB/TolA_C"/>
</dbReference>
<keyword evidence="5" id="KW-0732">Signal</keyword>
<proteinExistence type="predicted"/>
<evidence type="ECO:0000256" key="3">
    <source>
        <dbReference type="ARBA" id="ARBA00022989"/>
    </source>
</evidence>
<dbReference type="NCBIfam" id="TIGR01352">
    <property type="entry name" value="tonB_Cterm"/>
    <property type="match status" value="1"/>
</dbReference>
<evidence type="ECO:0000256" key="5">
    <source>
        <dbReference type="SAM" id="SignalP"/>
    </source>
</evidence>
<keyword evidence="3" id="KW-1133">Transmembrane helix</keyword>
<evidence type="ECO:0000259" key="6">
    <source>
        <dbReference type="PROSITE" id="PS52015"/>
    </source>
</evidence>
<dbReference type="GO" id="GO:0055085">
    <property type="term" value="P:transmembrane transport"/>
    <property type="evidence" value="ECO:0007669"/>
    <property type="project" value="InterPro"/>
</dbReference>
<protein>
    <submittedName>
        <fullName evidence="7">TonB family protein</fullName>
    </submittedName>
</protein>
<comment type="subcellular location">
    <subcellularLocation>
        <location evidence="1">Membrane</location>
        <topology evidence="1">Single-pass membrane protein</topology>
    </subcellularLocation>
</comment>
<organism evidence="7 8">
    <name type="scientific">Psychrobacter sanguinis</name>
    <dbReference type="NCBI Taxonomy" id="861445"/>
    <lineage>
        <taxon>Bacteria</taxon>
        <taxon>Pseudomonadati</taxon>
        <taxon>Pseudomonadota</taxon>
        <taxon>Gammaproteobacteria</taxon>
        <taxon>Moraxellales</taxon>
        <taxon>Moraxellaceae</taxon>
        <taxon>Psychrobacter</taxon>
    </lineage>
</organism>
<evidence type="ECO:0000313" key="7">
    <source>
        <dbReference type="EMBL" id="MUG32030.1"/>
    </source>
</evidence>
<evidence type="ECO:0000256" key="4">
    <source>
        <dbReference type="ARBA" id="ARBA00023136"/>
    </source>
</evidence>
<dbReference type="EMBL" id="WFKQ01000002">
    <property type="protein sequence ID" value="MUG32030.1"/>
    <property type="molecule type" value="Genomic_DNA"/>
</dbReference>
<dbReference type="InterPro" id="IPR037682">
    <property type="entry name" value="TonB_C"/>
</dbReference>
<dbReference type="RefSeq" id="WP_110816322.1">
    <property type="nucleotide sequence ID" value="NZ_WFKQ01000002.1"/>
</dbReference>
<dbReference type="PROSITE" id="PS52015">
    <property type="entry name" value="TONB_CTD"/>
    <property type="match status" value="1"/>
</dbReference>
<feature type="chain" id="PRO_5032921663" evidence="5">
    <location>
        <begin position="24"/>
        <end position="141"/>
    </location>
</feature>
<dbReference type="Proteomes" id="UP000442109">
    <property type="component" value="Unassembled WGS sequence"/>
</dbReference>
<keyword evidence="2" id="KW-0812">Transmembrane</keyword>
<dbReference type="OrthoDB" id="6657884at2"/>
<dbReference type="GO" id="GO:0016020">
    <property type="term" value="C:membrane"/>
    <property type="evidence" value="ECO:0007669"/>
    <property type="project" value="UniProtKB-SubCell"/>
</dbReference>
<reference evidence="7 8" key="1">
    <citation type="journal article" date="2019" name="PLoS ONE">
        <title>Pup mortality in New Zealand sea lions (Phocarctos hookeri) at Enderby Island, Auckland Islands, 2013-18.</title>
        <authorList>
            <person name="Michael S.A."/>
            <person name="Hayman D.T.S."/>
            <person name="Gray R."/>
            <person name="Zhang J."/>
            <person name="Rogers L."/>
            <person name="Roe W.D."/>
        </authorList>
    </citation>
    <scope>NUCLEOTIDE SEQUENCE [LARGE SCALE GENOMIC DNA]</scope>
    <source>
        <strain evidence="7 8">SM868</strain>
    </source>
</reference>
<dbReference type="Gene3D" id="3.30.1150.10">
    <property type="match status" value="1"/>
</dbReference>
<accession>A0A844M031</accession>
<sequence length="141" mass="15383">MQNTAAKACLVIALAAGFVPAQAELIDLTDGKIYDFSMSHASWKSRPNLQVPRAVLSRSIAGSYTLVIKLLVDTEGNITHTQLSQSSGDRRLDNYALDAFKKAKLHPFMIHGTPVNGVAYVPVQFIIPETTPEDASADERR</sequence>
<keyword evidence="8" id="KW-1185">Reference proteome</keyword>
<dbReference type="Pfam" id="PF03544">
    <property type="entry name" value="TonB_C"/>
    <property type="match status" value="1"/>
</dbReference>
<feature type="domain" description="TonB C-terminal" evidence="6">
    <location>
        <begin position="38"/>
        <end position="134"/>
    </location>
</feature>
<keyword evidence="4" id="KW-0472">Membrane</keyword>
<name>A0A844M031_9GAMM</name>
<dbReference type="AlphaFoldDB" id="A0A844M031"/>
<evidence type="ECO:0000256" key="2">
    <source>
        <dbReference type="ARBA" id="ARBA00022692"/>
    </source>
</evidence>
<dbReference type="SUPFAM" id="SSF74653">
    <property type="entry name" value="TolA/TonB C-terminal domain"/>
    <property type="match status" value="1"/>
</dbReference>
<evidence type="ECO:0000256" key="1">
    <source>
        <dbReference type="ARBA" id="ARBA00004167"/>
    </source>
</evidence>
<evidence type="ECO:0000313" key="8">
    <source>
        <dbReference type="Proteomes" id="UP000442109"/>
    </source>
</evidence>
<comment type="caution">
    <text evidence="7">The sequence shown here is derived from an EMBL/GenBank/DDBJ whole genome shotgun (WGS) entry which is preliminary data.</text>
</comment>
<feature type="signal peptide" evidence="5">
    <location>
        <begin position="1"/>
        <end position="23"/>
    </location>
</feature>